<sequence>MSCTTITAPTGGSPLASDNKKVLGPRPSDVIELPCGRLVSRSELASGRAMSVSAPARSNASADSNTCAGGQTELCETRRAAEEAGWRRVVRNFTPSWFAATMGTGIVSILLHELPYNAHWIEVLSWVFFALNVVLFATFSLICIVRFSLYPEIWSAMVMHPVQSLFLGTFPMGLSTIINMMVLACSHWGTWLAYTAWALWWINVTLAVSTCCGIPFIVMHFHKPGLHTITGGIMLPIVPTIVVSSTGALVSSILPSASHAQLTILTSYVLWGLGVSFSMVITALYFHRLTVHSLPSRELIVSVFLPVGPLGQGGFGIQRLGREALRVFPQTGLLRDVLSDGSADGSLIAGRFFYLAGLLMGLLMWGFGLLVLSNALLSIALTKKFPFNMGWWGFTFPIGVLATCTGQLAKSLDSTFMRVITMVLSLAVVALWTVVATKTLWLAYTGEIFYAPCLKDLRNKQDRGEESKTS</sequence>
<feature type="transmembrane region" description="Helical" evidence="11">
    <location>
        <begin position="268"/>
        <end position="287"/>
    </location>
</feature>
<feature type="transmembrane region" description="Helical" evidence="11">
    <location>
        <begin position="165"/>
        <end position="191"/>
    </location>
</feature>
<comment type="function">
    <text evidence="8">Sulphite efflux pump required for the secretion of sulphite as a reducing agent. In the presence of sulphite, cystine in keratin is directly cleaved to cysteine and S-sulphocysteine, and thereby, reduced proteins become accessible to hydrolysis by a variety of secreted endo- and exoproteases. Excretion of sulphite mediated by an efflux pump also represents a detoxification pathway for dermatophytes during infection of the epidermal stratum corneum, hair and nails, which are rich in cysteine.</text>
</comment>
<feature type="transmembrane region" description="Helical" evidence="11">
    <location>
        <begin position="123"/>
        <end position="145"/>
    </location>
</feature>
<keyword evidence="4" id="KW-1003">Cell membrane</keyword>
<keyword evidence="5 11" id="KW-0812">Transmembrane</keyword>
<dbReference type="EMBL" id="APWK03000124">
    <property type="protein sequence ID" value="PHH50558.1"/>
    <property type="molecule type" value="Genomic_DNA"/>
</dbReference>
<dbReference type="Gene3D" id="1.50.10.150">
    <property type="entry name" value="Voltage-dependent anion channel"/>
    <property type="match status" value="1"/>
</dbReference>
<dbReference type="Proteomes" id="UP000222788">
    <property type="component" value="Unassembled WGS sequence"/>
</dbReference>
<comment type="similarity">
    <text evidence="2">Belongs to the tellurite-resistance/dicarboxylate transporter (TDT) family.</text>
</comment>
<evidence type="ECO:0000313" key="12">
    <source>
        <dbReference type="EMBL" id="PHH50558.1"/>
    </source>
</evidence>
<evidence type="ECO:0000256" key="8">
    <source>
        <dbReference type="ARBA" id="ARBA00056100"/>
    </source>
</evidence>
<name>A0A2C5WR03_9PEZI</name>
<dbReference type="OrthoDB" id="1099at2759"/>
<keyword evidence="7 11" id="KW-0472">Membrane</keyword>
<keyword evidence="13" id="KW-1185">Reference proteome</keyword>
<feature type="compositionally biased region" description="Polar residues" evidence="10">
    <location>
        <begin position="1"/>
        <end position="10"/>
    </location>
</feature>
<keyword evidence="3" id="KW-0813">Transport</keyword>
<dbReference type="Pfam" id="PF03595">
    <property type="entry name" value="SLAC1"/>
    <property type="match status" value="1"/>
</dbReference>
<dbReference type="InterPro" id="IPR004695">
    <property type="entry name" value="SLAC1/Mae1/Ssu1/TehA"/>
</dbReference>
<proteinExistence type="inferred from homology"/>
<feature type="transmembrane region" description="Helical" evidence="11">
    <location>
        <begin position="299"/>
        <end position="317"/>
    </location>
</feature>
<dbReference type="PANTHER" id="PTHR31686:SF1">
    <property type="entry name" value="SULFITE EFFLUX PUMP SSU1"/>
    <property type="match status" value="1"/>
</dbReference>
<evidence type="ECO:0000256" key="3">
    <source>
        <dbReference type="ARBA" id="ARBA00022448"/>
    </source>
</evidence>
<evidence type="ECO:0000256" key="10">
    <source>
        <dbReference type="SAM" id="MobiDB-lite"/>
    </source>
</evidence>
<dbReference type="FunFam" id="1.50.10.150:FF:000004">
    <property type="entry name" value="Malic acid transporter"/>
    <property type="match status" value="1"/>
</dbReference>
<feature type="transmembrane region" description="Helical" evidence="11">
    <location>
        <begin position="415"/>
        <end position="435"/>
    </location>
</feature>
<protein>
    <recommendedName>
        <fullName evidence="9">Sulfite efflux pump SSU1</fullName>
    </recommendedName>
</protein>
<reference evidence="12 13" key="2">
    <citation type="journal article" date="2013" name="IMA Fungus">
        <title>IMA Genome-F 1: Ceratocystis fimbriata: Draft nuclear genome sequence for the plant pathogen, Ceratocystis fimbriata.</title>
        <authorList>
            <person name="Wilken P.M."/>
            <person name="Steenkamp E.T."/>
            <person name="Wingfield M.J."/>
            <person name="de Beer Z.W."/>
            <person name="Wingfield B.D."/>
        </authorList>
    </citation>
    <scope>NUCLEOTIDE SEQUENCE [LARGE SCALE GENOMIC DNA]</scope>
    <source>
        <strain evidence="12 13">CBS 114723</strain>
    </source>
</reference>
<organism evidence="12 13">
    <name type="scientific">Ceratocystis fimbriata CBS 114723</name>
    <dbReference type="NCBI Taxonomy" id="1035309"/>
    <lineage>
        <taxon>Eukaryota</taxon>
        <taxon>Fungi</taxon>
        <taxon>Dikarya</taxon>
        <taxon>Ascomycota</taxon>
        <taxon>Pezizomycotina</taxon>
        <taxon>Sordariomycetes</taxon>
        <taxon>Hypocreomycetidae</taxon>
        <taxon>Microascales</taxon>
        <taxon>Ceratocystidaceae</taxon>
        <taxon>Ceratocystis</taxon>
    </lineage>
</organism>
<feature type="transmembrane region" description="Helical" evidence="11">
    <location>
        <begin position="352"/>
        <end position="377"/>
    </location>
</feature>
<evidence type="ECO:0000256" key="1">
    <source>
        <dbReference type="ARBA" id="ARBA00004651"/>
    </source>
</evidence>
<keyword evidence="6 11" id="KW-1133">Transmembrane helix</keyword>
<dbReference type="PANTHER" id="PTHR31686">
    <property type="match status" value="1"/>
</dbReference>
<dbReference type="GO" id="GO:0000319">
    <property type="term" value="F:sulfite transmembrane transporter activity"/>
    <property type="evidence" value="ECO:0007669"/>
    <property type="project" value="TreeGrafter"/>
</dbReference>
<evidence type="ECO:0000256" key="4">
    <source>
        <dbReference type="ARBA" id="ARBA00022475"/>
    </source>
</evidence>
<feature type="transmembrane region" description="Helical" evidence="11">
    <location>
        <begin position="197"/>
        <end position="221"/>
    </location>
</feature>
<evidence type="ECO:0000256" key="5">
    <source>
        <dbReference type="ARBA" id="ARBA00022692"/>
    </source>
</evidence>
<comment type="caution">
    <text evidence="12">The sequence shown here is derived from an EMBL/GenBank/DDBJ whole genome shotgun (WGS) entry which is preliminary data.</text>
</comment>
<reference evidence="12 13" key="1">
    <citation type="journal article" date="2013" name="Fungal Biol.">
        <title>Analysis of microsatellite markers in the genome of the plant pathogen Ceratocystis fimbriata.</title>
        <authorList>
            <person name="Simpson M.C."/>
            <person name="Wilken P.M."/>
            <person name="Coetzee M.P."/>
            <person name="Wingfield M.J."/>
            <person name="Wingfield B.D."/>
        </authorList>
    </citation>
    <scope>NUCLEOTIDE SEQUENCE [LARGE SCALE GENOMIC DNA]</scope>
    <source>
        <strain evidence="12 13">CBS 114723</strain>
    </source>
</reference>
<comment type="subcellular location">
    <subcellularLocation>
        <location evidence="1">Cell membrane</location>
        <topology evidence="1">Multi-pass membrane protein</topology>
    </subcellularLocation>
</comment>
<dbReference type="CDD" id="cd09318">
    <property type="entry name" value="TDT_SSU1"/>
    <property type="match status" value="1"/>
</dbReference>
<evidence type="ECO:0000256" key="2">
    <source>
        <dbReference type="ARBA" id="ARBA00008566"/>
    </source>
</evidence>
<dbReference type="InterPro" id="IPR038665">
    <property type="entry name" value="Voltage-dep_anion_channel_sf"/>
</dbReference>
<dbReference type="GO" id="GO:0005886">
    <property type="term" value="C:plasma membrane"/>
    <property type="evidence" value="ECO:0007669"/>
    <property type="project" value="UniProtKB-SubCell"/>
</dbReference>
<dbReference type="AlphaFoldDB" id="A0A2C5WR03"/>
<accession>A0A2C5WR03</accession>
<evidence type="ECO:0000256" key="9">
    <source>
        <dbReference type="ARBA" id="ARBA00072906"/>
    </source>
</evidence>
<feature type="transmembrane region" description="Helical" evidence="11">
    <location>
        <begin position="93"/>
        <end position="111"/>
    </location>
</feature>
<evidence type="ECO:0000313" key="13">
    <source>
        <dbReference type="Proteomes" id="UP000222788"/>
    </source>
</evidence>
<feature type="region of interest" description="Disordered" evidence="10">
    <location>
        <begin position="1"/>
        <end position="23"/>
    </location>
</feature>
<evidence type="ECO:0000256" key="6">
    <source>
        <dbReference type="ARBA" id="ARBA00022989"/>
    </source>
</evidence>
<evidence type="ECO:0000256" key="7">
    <source>
        <dbReference type="ARBA" id="ARBA00023136"/>
    </source>
</evidence>
<gene>
    <name evidence="12" type="primary">SSU1_0</name>
    <name evidence="12" type="ORF">CFIMG_004533RA</name>
</gene>
<dbReference type="InterPro" id="IPR051629">
    <property type="entry name" value="Sulfite_efflux_TDT"/>
</dbReference>
<feature type="transmembrane region" description="Helical" evidence="11">
    <location>
        <begin position="233"/>
        <end position="256"/>
    </location>
</feature>
<evidence type="ECO:0000256" key="11">
    <source>
        <dbReference type="SAM" id="Phobius"/>
    </source>
</evidence>
<feature type="transmembrane region" description="Helical" evidence="11">
    <location>
        <begin position="389"/>
        <end position="409"/>
    </location>
</feature>